<gene>
    <name evidence="2" type="ORF">MACK_003632</name>
</gene>
<dbReference type="EMBL" id="CP056071">
    <property type="protein sequence ID" value="UVC50009.1"/>
    <property type="molecule type" value="Genomic_DNA"/>
</dbReference>
<evidence type="ECO:0000256" key="1">
    <source>
        <dbReference type="SAM" id="MobiDB-lite"/>
    </source>
</evidence>
<dbReference type="AlphaFoldDB" id="A0A976XIV3"/>
<reference evidence="2" key="1">
    <citation type="submission" date="2022-07" db="EMBL/GenBank/DDBJ databases">
        <title>Evaluation of T. orientalis genome assembly methods using nanopore sequencing and analysis of variation between genomes.</title>
        <authorList>
            <person name="Yam J."/>
            <person name="Micallef M.L."/>
            <person name="Liu M."/>
            <person name="Djordjevic S.P."/>
            <person name="Bogema D.R."/>
            <person name="Jenkins C."/>
        </authorList>
    </citation>
    <scope>NUCLEOTIDE SEQUENCE</scope>
    <source>
        <strain evidence="2">Goon Nure</strain>
    </source>
</reference>
<proteinExistence type="predicted"/>
<dbReference type="Proteomes" id="UP000244811">
    <property type="component" value="Chromosome 2"/>
</dbReference>
<organism evidence="2 3">
    <name type="scientific">Theileria orientalis</name>
    <dbReference type="NCBI Taxonomy" id="68886"/>
    <lineage>
        <taxon>Eukaryota</taxon>
        <taxon>Sar</taxon>
        <taxon>Alveolata</taxon>
        <taxon>Apicomplexa</taxon>
        <taxon>Aconoidasida</taxon>
        <taxon>Piroplasmida</taxon>
        <taxon>Theileriidae</taxon>
        <taxon>Theileria</taxon>
    </lineage>
</organism>
<evidence type="ECO:0000313" key="2">
    <source>
        <dbReference type="EMBL" id="UVC50009.1"/>
    </source>
</evidence>
<feature type="region of interest" description="Disordered" evidence="1">
    <location>
        <begin position="1"/>
        <end position="33"/>
    </location>
</feature>
<protein>
    <submittedName>
        <fullName evidence="2">Uncharacterized protein</fullName>
    </submittedName>
</protein>
<accession>A0A976XIV3</accession>
<name>A0A976XIV3_THEOR</name>
<evidence type="ECO:0000313" key="3">
    <source>
        <dbReference type="Proteomes" id="UP000244811"/>
    </source>
</evidence>
<sequence>MHLNQYSDRKLRSKIHNIVKAQNRAESQYKANK</sequence>
<feature type="compositionally biased region" description="Polar residues" evidence="1">
    <location>
        <begin position="24"/>
        <end position="33"/>
    </location>
</feature>